<evidence type="ECO:0000313" key="1">
    <source>
        <dbReference type="EMBL" id="KAA8645209.1"/>
    </source>
</evidence>
<reference evidence="1 2" key="1">
    <citation type="submission" date="2019-08" db="EMBL/GenBank/DDBJ databases">
        <title>The genome sequence of a newly discovered highly antifungal drug resistant Aspergillus species, Aspergillus tanneri NIH 1004.</title>
        <authorList>
            <person name="Mounaud S."/>
            <person name="Singh I."/>
            <person name="Joardar V."/>
            <person name="Pakala S."/>
            <person name="Pakala S."/>
            <person name="Venepally P."/>
            <person name="Chung J.K."/>
            <person name="Losada L."/>
            <person name="Nierman W.C."/>
        </authorList>
    </citation>
    <scope>NUCLEOTIDE SEQUENCE [LARGE SCALE GENOMIC DNA]</scope>
    <source>
        <strain evidence="1 2">NIH1004</strain>
    </source>
</reference>
<dbReference type="CDD" id="cd22656">
    <property type="entry name" value="ClyA_Cry6Aa-like"/>
    <property type="match status" value="1"/>
</dbReference>
<dbReference type="SUPFAM" id="SSF58100">
    <property type="entry name" value="Bacterial hemolysins"/>
    <property type="match status" value="1"/>
</dbReference>
<comment type="caution">
    <text evidence="1">The sequence shown here is derived from an EMBL/GenBank/DDBJ whole genome shotgun (WGS) entry which is preliminary data.</text>
</comment>
<dbReference type="OrthoDB" id="5066239at2759"/>
<name>A0A5M9ML87_9EURO</name>
<gene>
    <name evidence="1" type="ORF">ATNIH1004_009426</name>
</gene>
<dbReference type="VEuPathDB" id="FungiDB:EYZ11_012832"/>
<dbReference type="Proteomes" id="UP000324241">
    <property type="component" value="Unassembled WGS sequence"/>
</dbReference>
<evidence type="ECO:0000313" key="2">
    <source>
        <dbReference type="Proteomes" id="UP000324241"/>
    </source>
</evidence>
<dbReference type="GeneID" id="54332128"/>
<dbReference type="EMBL" id="QUQM01000006">
    <property type="protein sequence ID" value="KAA8645209.1"/>
    <property type="molecule type" value="Genomic_DNA"/>
</dbReference>
<accession>A0A5M9ML87</accession>
<dbReference type="RefSeq" id="XP_033424570.1">
    <property type="nucleotide sequence ID" value="XM_033574018.1"/>
</dbReference>
<dbReference type="Gene3D" id="1.20.1170.10">
    <property type="match status" value="1"/>
</dbReference>
<organism evidence="1 2">
    <name type="scientific">Aspergillus tanneri</name>
    <dbReference type="NCBI Taxonomy" id="1220188"/>
    <lineage>
        <taxon>Eukaryota</taxon>
        <taxon>Fungi</taxon>
        <taxon>Dikarya</taxon>
        <taxon>Ascomycota</taxon>
        <taxon>Pezizomycotina</taxon>
        <taxon>Eurotiomycetes</taxon>
        <taxon>Eurotiomycetidae</taxon>
        <taxon>Eurotiales</taxon>
        <taxon>Aspergillaceae</taxon>
        <taxon>Aspergillus</taxon>
        <taxon>Aspergillus subgen. Circumdati</taxon>
    </lineage>
</organism>
<dbReference type="AlphaFoldDB" id="A0A5M9ML87"/>
<protein>
    <submittedName>
        <fullName evidence="1">Uncharacterized protein</fullName>
    </submittedName>
</protein>
<proteinExistence type="predicted"/>
<sequence>MGFTPETGKAIEKAFVEGPKAFVVDGKFGNGARLSQKIEPINAIQAYVTAGTTYPAEDKEFEKKLAKSAYDLIHKPKPGLYDDTKAALTSVSKSCAKFKKSSLDELVSYPTIIIGYCNNAIDAIEGKRTGLKEQLDILGDEKYEAEGSEKDKEFQRAKKLAEYDLDKMIKEAKANSAKATAIKTKLTDFKSETDTNKGLVKALNSTYSGKVMWEGKSYNSVLEFMDGELGELEAKVTKKKDDQEKAEKEFKENMDPKKWKFWSNALTVLSGPAGALQYSADIIKEGKEWVKLLKEWEDSKSAKAKVASCRCSIAALDSHLPILVQKMDDAIKGMGMLGKTFDDQVLELGHVKDKLTETNENIGREGILRGILIRGGVEEAAIKYKEIKKLADKFHTDVRMYSTS</sequence>